<dbReference type="EMBL" id="JAROCF010000001">
    <property type="protein sequence ID" value="MDN4616038.1"/>
    <property type="molecule type" value="Genomic_DNA"/>
</dbReference>
<keyword evidence="2" id="KW-0732">Signal</keyword>
<dbReference type="Gene3D" id="3.40.50.1110">
    <property type="entry name" value="SGNH hydrolase"/>
    <property type="match status" value="1"/>
</dbReference>
<protein>
    <submittedName>
        <fullName evidence="4">SGNH/GDSL hydrolase family protein</fullName>
        <ecNumber evidence="4">3.1.-.-</ecNumber>
    </submittedName>
</protein>
<feature type="chain" id="PRO_5045959178" evidence="2">
    <location>
        <begin position="22"/>
        <end position="271"/>
    </location>
</feature>
<evidence type="ECO:0000259" key="3">
    <source>
        <dbReference type="Pfam" id="PF13472"/>
    </source>
</evidence>
<name>A0ABT8KF28_9MICO</name>
<evidence type="ECO:0000313" key="5">
    <source>
        <dbReference type="Proteomes" id="UP001174208"/>
    </source>
</evidence>
<sequence>MVAGLMAVTTGGSLLSPVAPAAPAPQSAPTNVPSQAVAQPFAAAPTPPATPFPGAASGALSAPSPQADRRAWQQQVSPEPKQRIKQVAMAAIGDSITAFTDRNGARTPWSWVRTAAVGGVTDAGGYRHWGDTSAQILAHTGRVKADVVVVMAGTNDIRDGSRPVPTAQTLANVTAIFDRAGVKARVLSALAPKSDGGAAATLKLNQALRQLAAQKGWTFVDPWSSLRKADGRWVAGATVDGTHPTARSGAIAGAALRAAVVAVSPDRSILR</sequence>
<organism evidence="4 5">
    <name type="scientific">Leifsonia williamsii</name>
    <dbReference type="NCBI Taxonomy" id="3035919"/>
    <lineage>
        <taxon>Bacteria</taxon>
        <taxon>Bacillati</taxon>
        <taxon>Actinomycetota</taxon>
        <taxon>Actinomycetes</taxon>
        <taxon>Micrococcales</taxon>
        <taxon>Microbacteriaceae</taxon>
        <taxon>Leifsonia</taxon>
    </lineage>
</organism>
<feature type="signal peptide" evidence="2">
    <location>
        <begin position="1"/>
        <end position="21"/>
    </location>
</feature>
<dbReference type="Pfam" id="PF13472">
    <property type="entry name" value="Lipase_GDSL_2"/>
    <property type="match status" value="1"/>
</dbReference>
<keyword evidence="5" id="KW-1185">Reference proteome</keyword>
<reference evidence="4" key="1">
    <citation type="submission" date="2023-06" db="EMBL/GenBank/DDBJ databases">
        <title>MT1 and MT2 Draft Genomes of Novel Species.</title>
        <authorList>
            <person name="Venkateswaran K."/>
        </authorList>
    </citation>
    <scope>NUCLEOTIDE SEQUENCE</scope>
    <source>
        <strain evidence="4">F6_8S_P_1B</strain>
    </source>
</reference>
<accession>A0ABT8KF28</accession>
<evidence type="ECO:0000256" key="1">
    <source>
        <dbReference type="SAM" id="MobiDB-lite"/>
    </source>
</evidence>
<feature type="domain" description="SGNH hydrolase-type esterase" evidence="3">
    <location>
        <begin position="91"/>
        <end position="247"/>
    </location>
</feature>
<dbReference type="InterPro" id="IPR013830">
    <property type="entry name" value="SGNH_hydro"/>
</dbReference>
<dbReference type="RefSeq" id="WP_301211925.1">
    <property type="nucleotide sequence ID" value="NZ_JAROCF010000001.1"/>
</dbReference>
<dbReference type="SUPFAM" id="SSF52266">
    <property type="entry name" value="SGNH hydrolase"/>
    <property type="match status" value="1"/>
</dbReference>
<feature type="compositionally biased region" description="Low complexity" evidence="1">
    <location>
        <begin position="19"/>
        <end position="44"/>
    </location>
</feature>
<dbReference type="Proteomes" id="UP001174208">
    <property type="component" value="Unassembled WGS sequence"/>
</dbReference>
<feature type="compositionally biased region" description="Low complexity" evidence="1">
    <location>
        <begin position="52"/>
        <end position="66"/>
    </location>
</feature>
<feature type="region of interest" description="Disordered" evidence="1">
    <location>
        <begin position="19"/>
        <end position="81"/>
    </location>
</feature>
<evidence type="ECO:0000313" key="4">
    <source>
        <dbReference type="EMBL" id="MDN4616038.1"/>
    </source>
</evidence>
<keyword evidence="4" id="KW-0378">Hydrolase</keyword>
<dbReference type="EC" id="3.1.-.-" evidence="4"/>
<proteinExistence type="predicted"/>
<comment type="caution">
    <text evidence="4">The sequence shown here is derived from an EMBL/GenBank/DDBJ whole genome shotgun (WGS) entry which is preliminary data.</text>
</comment>
<evidence type="ECO:0000256" key="2">
    <source>
        <dbReference type="SAM" id="SignalP"/>
    </source>
</evidence>
<dbReference type="GO" id="GO:0016787">
    <property type="term" value="F:hydrolase activity"/>
    <property type="evidence" value="ECO:0007669"/>
    <property type="project" value="UniProtKB-KW"/>
</dbReference>
<dbReference type="InterPro" id="IPR036514">
    <property type="entry name" value="SGNH_hydro_sf"/>
</dbReference>
<gene>
    <name evidence="4" type="ORF">P5G50_16430</name>
</gene>